<comment type="caution">
    <text evidence="6">The sequence shown here is derived from an EMBL/GenBank/DDBJ whole genome shotgun (WGS) entry which is preliminary data.</text>
</comment>
<dbReference type="InterPro" id="IPR036390">
    <property type="entry name" value="WH_DNA-bd_sf"/>
</dbReference>
<organism evidence="6 7">
    <name type="scientific">Photobacterium ganghwense</name>
    <dbReference type="NCBI Taxonomy" id="320778"/>
    <lineage>
        <taxon>Bacteria</taxon>
        <taxon>Pseudomonadati</taxon>
        <taxon>Pseudomonadota</taxon>
        <taxon>Gammaproteobacteria</taxon>
        <taxon>Vibrionales</taxon>
        <taxon>Vibrionaceae</taxon>
        <taxon>Photobacterium</taxon>
    </lineage>
</organism>
<dbReference type="Gene3D" id="1.10.10.10">
    <property type="entry name" value="Winged helix-like DNA-binding domain superfamily/Winged helix DNA-binding domain"/>
    <property type="match status" value="1"/>
</dbReference>
<dbReference type="PATRIC" id="fig|320778.3.peg.3555"/>
<feature type="domain" description="HTH lysR-type" evidence="5">
    <location>
        <begin position="1"/>
        <end position="59"/>
    </location>
</feature>
<keyword evidence="4" id="KW-0804">Transcription</keyword>
<dbReference type="Proteomes" id="UP000035909">
    <property type="component" value="Unassembled WGS sequence"/>
</dbReference>
<dbReference type="PROSITE" id="PS50931">
    <property type="entry name" value="HTH_LYSR"/>
    <property type="match status" value="1"/>
</dbReference>
<dbReference type="STRING" id="320778.ABT57_16350"/>
<dbReference type="EMBL" id="LDOU01000015">
    <property type="protein sequence ID" value="KLV08348.1"/>
    <property type="molecule type" value="Genomic_DNA"/>
</dbReference>
<dbReference type="GO" id="GO:0043565">
    <property type="term" value="F:sequence-specific DNA binding"/>
    <property type="evidence" value="ECO:0007669"/>
    <property type="project" value="TreeGrafter"/>
</dbReference>
<name>A0A0J1H9G5_9GAMM</name>
<dbReference type="InterPro" id="IPR058163">
    <property type="entry name" value="LysR-type_TF_proteobact-type"/>
</dbReference>
<keyword evidence="3" id="KW-0238">DNA-binding</keyword>
<dbReference type="Pfam" id="PF00126">
    <property type="entry name" value="HTH_1"/>
    <property type="match status" value="1"/>
</dbReference>
<dbReference type="AlphaFoldDB" id="A0A0J1H9G5"/>
<dbReference type="InterPro" id="IPR036388">
    <property type="entry name" value="WH-like_DNA-bd_sf"/>
</dbReference>
<dbReference type="PANTHER" id="PTHR30537:SF35">
    <property type="entry name" value="TRANSCRIPTIONAL REGULATORY PROTEIN"/>
    <property type="match status" value="1"/>
</dbReference>
<evidence type="ECO:0000256" key="3">
    <source>
        <dbReference type="ARBA" id="ARBA00023125"/>
    </source>
</evidence>
<dbReference type="SUPFAM" id="SSF53850">
    <property type="entry name" value="Periplasmic binding protein-like II"/>
    <property type="match status" value="1"/>
</dbReference>
<dbReference type="InterPro" id="IPR000847">
    <property type="entry name" value="LysR_HTH_N"/>
</dbReference>
<dbReference type="GO" id="GO:0003700">
    <property type="term" value="F:DNA-binding transcription factor activity"/>
    <property type="evidence" value="ECO:0007669"/>
    <property type="project" value="InterPro"/>
</dbReference>
<dbReference type="GO" id="GO:0006351">
    <property type="term" value="P:DNA-templated transcription"/>
    <property type="evidence" value="ECO:0007669"/>
    <property type="project" value="TreeGrafter"/>
</dbReference>
<dbReference type="InterPro" id="IPR005119">
    <property type="entry name" value="LysR_subst-bd"/>
</dbReference>
<dbReference type="PANTHER" id="PTHR30537">
    <property type="entry name" value="HTH-TYPE TRANSCRIPTIONAL REGULATOR"/>
    <property type="match status" value="1"/>
</dbReference>
<keyword evidence="7" id="KW-1185">Reference proteome</keyword>
<evidence type="ECO:0000256" key="2">
    <source>
        <dbReference type="ARBA" id="ARBA00023015"/>
    </source>
</evidence>
<proteinExistence type="inferred from homology"/>
<sequence length="295" mass="32665">MDRLTAAKVFVDVAYSGSFTATADRLEMSRPMVTRYIETMEDWLQTRLLHRTTRKISLTTAGERCLAEVEQWLQAAESLTFVSRDAGALSGKIRLAASMSFSHSQLIPAITGFMAEHPKVEIDIDLQDTTSDLIAERIDLAIRIAANPDPSLIGKPIGRCASVLVASPAYLAASPAVVSPEDLAQQRCLGYKNFEQHVWHLKRGDEHTSVNVQCQLTANEATTLLEAARHGAGIAMQPTYLANSLIQQGHLTAVLPEWQPNDMAIYALYPSRKHLSPTVRALIDYLDAYFQVSRW</sequence>
<evidence type="ECO:0000313" key="6">
    <source>
        <dbReference type="EMBL" id="KLV08348.1"/>
    </source>
</evidence>
<reference evidence="6 7" key="1">
    <citation type="submission" date="2015-05" db="EMBL/GenBank/DDBJ databases">
        <title>Photobacterium galathea sp. nov.</title>
        <authorList>
            <person name="Machado H."/>
            <person name="Gram L."/>
        </authorList>
    </citation>
    <scope>NUCLEOTIDE SEQUENCE [LARGE SCALE GENOMIC DNA]</scope>
    <source>
        <strain evidence="6 7">DSM 22954</strain>
    </source>
</reference>
<evidence type="ECO:0000256" key="1">
    <source>
        <dbReference type="ARBA" id="ARBA00009437"/>
    </source>
</evidence>
<gene>
    <name evidence="6" type="ORF">ABT57_16350</name>
</gene>
<dbReference type="OrthoDB" id="9786526at2"/>
<accession>A0A0J1H9G5</accession>
<dbReference type="RefSeq" id="WP_047886236.1">
    <property type="nucleotide sequence ID" value="NZ_LDOU01000015.1"/>
</dbReference>
<evidence type="ECO:0000259" key="5">
    <source>
        <dbReference type="PROSITE" id="PS50931"/>
    </source>
</evidence>
<evidence type="ECO:0000313" key="7">
    <source>
        <dbReference type="Proteomes" id="UP000035909"/>
    </source>
</evidence>
<evidence type="ECO:0000256" key="4">
    <source>
        <dbReference type="ARBA" id="ARBA00023163"/>
    </source>
</evidence>
<dbReference type="Pfam" id="PF03466">
    <property type="entry name" value="LysR_substrate"/>
    <property type="match status" value="1"/>
</dbReference>
<dbReference type="CDD" id="cd08422">
    <property type="entry name" value="PBP2_CrgA_like"/>
    <property type="match status" value="1"/>
</dbReference>
<dbReference type="FunFam" id="1.10.10.10:FF:000001">
    <property type="entry name" value="LysR family transcriptional regulator"/>
    <property type="match status" value="1"/>
</dbReference>
<dbReference type="SUPFAM" id="SSF46785">
    <property type="entry name" value="Winged helix' DNA-binding domain"/>
    <property type="match status" value="1"/>
</dbReference>
<keyword evidence="2" id="KW-0805">Transcription regulation</keyword>
<dbReference type="Gene3D" id="3.40.190.290">
    <property type="match status" value="1"/>
</dbReference>
<protein>
    <submittedName>
        <fullName evidence="6">LysR family transcriptional regulator</fullName>
    </submittedName>
</protein>
<dbReference type="FunFam" id="3.40.190.290:FF:000001">
    <property type="entry name" value="Transcriptional regulator, LysR family"/>
    <property type="match status" value="1"/>
</dbReference>
<comment type="similarity">
    <text evidence="1">Belongs to the LysR transcriptional regulatory family.</text>
</comment>